<evidence type="ECO:0000256" key="1">
    <source>
        <dbReference type="SAM" id="Phobius"/>
    </source>
</evidence>
<comment type="caution">
    <text evidence="2">The sequence shown here is derived from an EMBL/GenBank/DDBJ whole genome shotgun (WGS) entry which is preliminary data.</text>
</comment>
<feature type="transmembrane region" description="Helical" evidence="1">
    <location>
        <begin position="528"/>
        <end position="546"/>
    </location>
</feature>
<evidence type="ECO:0000313" key="2">
    <source>
        <dbReference type="EMBL" id="NJI01857.1"/>
    </source>
</evidence>
<dbReference type="Proteomes" id="UP000646308">
    <property type="component" value="Unassembled WGS sequence"/>
</dbReference>
<name>A0A2T4MDM1_9STAP</name>
<accession>A0A2T4MDM1</accession>
<keyword evidence="1" id="KW-1133">Transmembrane helix</keyword>
<dbReference type="EMBL" id="WMFL01000048">
    <property type="protein sequence ID" value="NJI01857.1"/>
    <property type="molecule type" value="Genomic_DNA"/>
</dbReference>
<evidence type="ECO:0000313" key="3">
    <source>
        <dbReference type="Proteomes" id="UP000646308"/>
    </source>
</evidence>
<keyword evidence="1" id="KW-0812">Transmembrane</keyword>
<dbReference type="RefSeq" id="WP_107368753.1">
    <property type="nucleotide sequence ID" value="NZ_CP045927.1"/>
</dbReference>
<keyword evidence="1" id="KW-0472">Membrane</keyword>
<dbReference type="GeneID" id="57692840"/>
<proteinExistence type="predicted"/>
<evidence type="ECO:0008006" key="4">
    <source>
        <dbReference type="Google" id="ProtNLM"/>
    </source>
</evidence>
<organism evidence="2 3">
    <name type="scientific">Staphylococcus agnetis</name>
    <dbReference type="NCBI Taxonomy" id="985762"/>
    <lineage>
        <taxon>Bacteria</taxon>
        <taxon>Bacillati</taxon>
        <taxon>Bacillota</taxon>
        <taxon>Bacilli</taxon>
        <taxon>Bacillales</taxon>
        <taxon>Staphylococcaceae</taxon>
        <taxon>Staphylococcus</taxon>
    </lineage>
</organism>
<dbReference type="AlphaFoldDB" id="A0A2T4MDM1"/>
<gene>
    <name evidence="2" type="ORF">GLV84_03155</name>
</gene>
<reference evidence="2" key="1">
    <citation type="submission" date="2019-11" db="EMBL/GenBank/DDBJ databases">
        <title>Whole genome comparisons of Staphylococcus agnetis isolates from cattle and chickens.</title>
        <authorList>
            <person name="Rhoads D."/>
            <person name="Shwani A."/>
            <person name="Adkins P."/>
            <person name="Calcutt M."/>
            <person name="Middleton J."/>
        </authorList>
    </citation>
    <scope>NUCLEOTIDE SEQUENCE</scope>
    <source>
        <strain evidence="2">1387</strain>
    </source>
</reference>
<protein>
    <recommendedName>
        <fullName evidence="4">Cell wall anchor protein</fullName>
    </recommendedName>
</protein>
<sequence>MKKVRNKHWHSRNLLNRSFKVSSAVLVISTGLLGNHISPNVNAQNVTHVNQQPSLEAYIQQRQAEVKQWRMLTDQQKAQLSSDLSQAKSIDAIDRLLNEVKSTSTQNTRQLEEARVIREQLNNNMDRFFAELNHSVNKVDGGKLNDVNLDTTTSARHLLDELNQKDPKSSDIKTDIQQLLALPNGAMAFDNYVATKTESLKAFEARLVQQPNLSEERKALLSKEIDAIKHQLNTQNDLVLNRLKSSSHKTEAVTSLIRQTFNDREADTILKRVQTKDKTDAQIANQLVSEFDRLSAHSSDDVLRSMIDNTSNPQELLEALLSTRYDTVEAAKIASDILKGHPNSAQIVNRLKQRYGPHMTGDDILENVLDQAHDKRQALETILGSQFNDETARALAKRIANKADSRAALLKQLKSDADGRLNDIIKAKNDLDRIKVQIDKMIGFLKGMDGVLNDHLRGGQSHLLNPFGLFDRALSGKSILDRIPDIPNPTQGRALSLIKPSDDFLSGLFDHEGNFDLPAAGRVAKQTLLPFGIALILLGSVVIWFTKRHKSKNS</sequence>